<reference evidence="1" key="1">
    <citation type="submission" date="2022-02" db="EMBL/GenBank/DDBJ databases">
        <title>Towards deciphering the DNA virus diversity associated with rodent species in the families Cricetidae and Heteromyidae.</title>
        <authorList>
            <person name="Lund M."/>
            <person name="Larsen B.B."/>
            <person name="Gryseels S."/>
            <person name="Kraberger S."/>
            <person name="Rowsey D.M."/>
            <person name="Steger L."/>
            <person name="Yule K.M."/>
            <person name="Upham N.S."/>
            <person name="Worobey M."/>
            <person name="Van Doorslaer K."/>
            <person name="Varsani A."/>
        </authorList>
    </citation>
    <scope>NUCLEOTIDE SEQUENCE</scope>
    <source>
        <strain evidence="1">UA23Rod_1125</strain>
    </source>
</reference>
<accession>A0A976R767</accession>
<organism evidence="1">
    <name type="scientific">Dipodfec virus UA23Rod_1125</name>
    <dbReference type="NCBI Taxonomy" id="2929328"/>
    <lineage>
        <taxon>Viruses</taxon>
        <taxon>Monodnaviria</taxon>
        <taxon>Sangervirae</taxon>
        <taxon>Phixviricota</taxon>
        <taxon>Malgrandaviricetes</taxon>
        <taxon>Petitvirales</taxon>
        <taxon>Microviridae</taxon>
    </lineage>
</organism>
<protein>
    <submittedName>
        <fullName evidence="1">Uncharacterized protein</fullName>
    </submittedName>
</protein>
<sequence length="65" mass="7103">MNIILLILLVLRVVEFIILAISGKNVSSIKKSNSGLFSKQDLVDNICLLLSKIVNSEDNTNGNCN</sequence>
<name>A0A976R767_9VIRU</name>
<proteinExistence type="predicted"/>
<dbReference type="EMBL" id="OM869607">
    <property type="protein sequence ID" value="UPW41474.1"/>
    <property type="molecule type" value="Genomic_DNA"/>
</dbReference>
<evidence type="ECO:0000313" key="1">
    <source>
        <dbReference type="EMBL" id="UPW41474.1"/>
    </source>
</evidence>